<keyword evidence="3 6" id="KW-1017">Isopeptide bond</keyword>
<gene>
    <name evidence="11" type="ORF">SAPINGB_P001506</name>
</gene>
<dbReference type="OrthoDB" id="272162at2759"/>
<evidence type="ECO:0000259" key="8">
    <source>
        <dbReference type="Pfam" id="PF04106"/>
    </source>
</evidence>
<dbReference type="PANTHER" id="PTHR13040">
    <property type="entry name" value="AUTOPHAGY PROTEIN 5"/>
    <property type="match status" value="1"/>
</dbReference>
<feature type="compositionally biased region" description="Polar residues" evidence="7">
    <location>
        <begin position="272"/>
        <end position="287"/>
    </location>
</feature>
<feature type="region of interest" description="Disordered" evidence="7">
    <location>
        <begin position="1"/>
        <end position="39"/>
    </location>
</feature>
<dbReference type="InterPro" id="IPR042527">
    <property type="entry name" value="Atg5_UblA_dom_sf"/>
</dbReference>
<keyword evidence="5 6" id="KW-0072">Autophagy</keyword>
<dbReference type="GO" id="GO:0061908">
    <property type="term" value="C:phagophore"/>
    <property type="evidence" value="ECO:0007669"/>
    <property type="project" value="TreeGrafter"/>
</dbReference>
<organism evidence="11 12">
    <name type="scientific">Magnusiomyces paraingens</name>
    <dbReference type="NCBI Taxonomy" id="2606893"/>
    <lineage>
        <taxon>Eukaryota</taxon>
        <taxon>Fungi</taxon>
        <taxon>Dikarya</taxon>
        <taxon>Ascomycota</taxon>
        <taxon>Saccharomycotina</taxon>
        <taxon>Dipodascomycetes</taxon>
        <taxon>Dipodascales</taxon>
        <taxon>Dipodascaceae</taxon>
        <taxon>Magnusiomyces</taxon>
    </lineage>
</organism>
<feature type="domain" description="Autophagy protein ATG5 UblA" evidence="10">
    <location>
        <begin position="78"/>
        <end position="184"/>
    </location>
</feature>
<comment type="similarity">
    <text evidence="2 6">Belongs to the ATG5 family.</text>
</comment>
<protein>
    <recommendedName>
        <fullName evidence="6">Autophagy protein 5</fullName>
    </recommendedName>
</protein>
<keyword evidence="6" id="KW-0813">Transport</keyword>
<evidence type="ECO:0000256" key="4">
    <source>
        <dbReference type="ARBA" id="ARBA00022843"/>
    </source>
</evidence>
<evidence type="ECO:0000313" key="12">
    <source>
        <dbReference type="Proteomes" id="UP000398389"/>
    </source>
</evidence>
<dbReference type="InterPro" id="IPR042526">
    <property type="entry name" value="Atg5_HR"/>
</dbReference>
<dbReference type="Gene3D" id="3.10.20.620">
    <property type="match status" value="1"/>
</dbReference>
<feature type="domain" description="Autophagy protein ATG5 alpha-helical bundle region" evidence="9">
    <location>
        <begin position="200"/>
        <end position="254"/>
    </location>
</feature>
<evidence type="ECO:0000313" key="11">
    <source>
        <dbReference type="EMBL" id="VVT47025.1"/>
    </source>
</evidence>
<evidence type="ECO:0000256" key="3">
    <source>
        <dbReference type="ARBA" id="ARBA00022499"/>
    </source>
</evidence>
<dbReference type="EMBL" id="CABVLU010000001">
    <property type="protein sequence ID" value="VVT47025.1"/>
    <property type="molecule type" value="Genomic_DNA"/>
</dbReference>
<feature type="domain" description="Autophagy protein ATG5 UblB" evidence="8">
    <location>
        <begin position="417"/>
        <end position="475"/>
    </location>
</feature>
<dbReference type="GO" id="GO:0019776">
    <property type="term" value="F:Atg8-family ligase activity"/>
    <property type="evidence" value="ECO:0007669"/>
    <property type="project" value="TreeGrafter"/>
</dbReference>
<dbReference type="RefSeq" id="XP_031852118.1">
    <property type="nucleotide sequence ID" value="XM_031996227.1"/>
</dbReference>
<dbReference type="Gene3D" id="3.10.20.90">
    <property type="entry name" value="Phosphatidylinositol 3-kinase Catalytic Subunit, Chain A, domain 1"/>
    <property type="match status" value="1"/>
</dbReference>
<evidence type="ECO:0000259" key="10">
    <source>
        <dbReference type="Pfam" id="PF20638"/>
    </source>
</evidence>
<evidence type="ECO:0000259" key="9">
    <source>
        <dbReference type="Pfam" id="PF20637"/>
    </source>
</evidence>
<evidence type="ECO:0000256" key="2">
    <source>
        <dbReference type="ARBA" id="ARBA00006910"/>
    </source>
</evidence>
<dbReference type="Proteomes" id="UP000398389">
    <property type="component" value="Unassembled WGS sequence"/>
</dbReference>
<dbReference type="InterPro" id="IPR048940">
    <property type="entry name" value="ATG5_HBR"/>
</dbReference>
<dbReference type="GO" id="GO:0034727">
    <property type="term" value="P:piecemeal microautophagy of the nucleus"/>
    <property type="evidence" value="ECO:0007669"/>
    <property type="project" value="TreeGrafter"/>
</dbReference>
<dbReference type="Pfam" id="PF20638">
    <property type="entry name" value="ATG5_UblA"/>
    <property type="match status" value="1"/>
</dbReference>
<sequence>MSASKESSRVTSSTAPVSVPSPLAIARGPSSSSSSSSVSASFLQTRHGSNAPVAPATDIAAVSVFSQKKEEPSIRKQIWRGCIPVRFIMSQDEVREFGATAEYYILVPRVAYLPKYTAIALKYLRNSLNRPELADQFDWWVEFEGSPVKWNWPVGLSYDLLTGLDPTKDSETHASHIPWTLILHHKNYPKEHILALQGPATVRDFWMNQIKESSVVRTGTANAIMNLSKEDTTNLWESIDDYERENPARFWKIFDLQFPMRQRYPSELRNDINGSGESSSSDKNTGLSIDSIGIKNIPMKIYLPISSIVLQPRVQPYYEDNGTVLKEPSLGNSISSGSGSLLLSSSTMMKRRLLSAATGGGGRLESGENSGSSNSSSSKSNSSSSSSNNNSNNNNNNNNNNNSSPGKDMETGVIRYKIQTLGTALNAATPQLFPSKRTCIVARPMVHGVEIPMGVALLELLQEALYPDGFLHVSIVMMS</sequence>
<evidence type="ECO:0000256" key="7">
    <source>
        <dbReference type="SAM" id="MobiDB-lite"/>
    </source>
</evidence>
<dbReference type="InterPro" id="IPR048939">
    <property type="entry name" value="ATG5_UblA"/>
</dbReference>
<dbReference type="GeneID" id="43580327"/>
<reference evidence="11 12" key="1">
    <citation type="submission" date="2019-09" db="EMBL/GenBank/DDBJ databases">
        <authorList>
            <person name="Brejova B."/>
        </authorList>
    </citation>
    <scope>NUCLEOTIDE SEQUENCE [LARGE SCALE GENOMIC DNA]</scope>
</reference>
<dbReference type="GO" id="GO:0005776">
    <property type="term" value="C:autophagosome"/>
    <property type="evidence" value="ECO:0007669"/>
    <property type="project" value="TreeGrafter"/>
</dbReference>
<feature type="compositionally biased region" description="Low complexity" evidence="7">
    <location>
        <begin position="30"/>
        <end position="39"/>
    </location>
</feature>
<comment type="subcellular location">
    <subcellularLocation>
        <location evidence="1 6">Preautophagosomal structure membrane</location>
        <topology evidence="1 6">Peripheral membrane protein</topology>
    </subcellularLocation>
</comment>
<dbReference type="Gene3D" id="1.10.246.190">
    <property type="entry name" value="Autophagy protein Apg5, helix rich domain"/>
    <property type="match status" value="1"/>
</dbReference>
<dbReference type="InterPro" id="IPR007239">
    <property type="entry name" value="Atg5"/>
</dbReference>
<dbReference type="InterPro" id="IPR048318">
    <property type="entry name" value="ATG5_UblB"/>
</dbReference>
<feature type="region of interest" description="Disordered" evidence="7">
    <location>
        <begin position="356"/>
        <end position="409"/>
    </location>
</feature>
<evidence type="ECO:0000256" key="6">
    <source>
        <dbReference type="RuleBase" id="RU361202"/>
    </source>
</evidence>
<feature type="compositionally biased region" description="Low complexity" evidence="7">
    <location>
        <begin position="369"/>
        <end position="404"/>
    </location>
</feature>
<dbReference type="AlphaFoldDB" id="A0A5E8B6B0"/>
<dbReference type="GO" id="GO:0044233">
    <property type="term" value="C:mitochondria-associated endoplasmic reticulum membrane contact site"/>
    <property type="evidence" value="ECO:0007669"/>
    <property type="project" value="TreeGrafter"/>
</dbReference>
<evidence type="ECO:0000256" key="5">
    <source>
        <dbReference type="ARBA" id="ARBA00023006"/>
    </source>
</evidence>
<dbReference type="Pfam" id="PF04106">
    <property type="entry name" value="ATG5_UblB"/>
    <property type="match status" value="1"/>
</dbReference>
<keyword evidence="12" id="KW-1185">Reference proteome</keyword>
<feature type="region of interest" description="Disordered" evidence="7">
    <location>
        <begin position="267"/>
        <end position="287"/>
    </location>
</feature>
<evidence type="ECO:0000256" key="1">
    <source>
        <dbReference type="ARBA" id="ARBA00004623"/>
    </source>
</evidence>
<comment type="function">
    <text evidence="6">Involved in cytoplasm to vacuole transport (Cvt) and autophagic vesicle formation.</text>
</comment>
<dbReference type="PANTHER" id="PTHR13040:SF2">
    <property type="entry name" value="AUTOPHAGY PROTEIN 5"/>
    <property type="match status" value="1"/>
</dbReference>
<dbReference type="GO" id="GO:0034045">
    <property type="term" value="C:phagophore assembly site membrane"/>
    <property type="evidence" value="ECO:0007669"/>
    <property type="project" value="UniProtKB-SubCell"/>
</dbReference>
<dbReference type="GO" id="GO:0034274">
    <property type="term" value="C:Atg12-Atg5-Atg16 complex"/>
    <property type="evidence" value="ECO:0007669"/>
    <property type="project" value="TreeGrafter"/>
</dbReference>
<dbReference type="Pfam" id="PF20637">
    <property type="entry name" value="ATG5_HBR"/>
    <property type="match status" value="1"/>
</dbReference>
<accession>A0A5E8B6B0</accession>
<dbReference type="GO" id="GO:0000422">
    <property type="term" value="P:autophagy of mitochondrion"/>
    <property type="evidence" value="ECO:0007669"/>
    <property type="project" value="TreeGrafter"/>
</dbReference>
<keyword evidence="6" id="KW-0472">Membrane</keyword>
<comment type="subunit">
    <text evidence="6">Conjugated with ATG12.</text>
</comment>
<dbReference type="GO" id="GO:0006995">
    <property type="term" value="P:cellular response to nitrogen starvation"/>
    <property type="evidence" value="ECO:0007669"/>
    <property type="project" value="TreeGrafter"/>
</dbReference>
<name>A0A5E8B6B0_9ASCO</name>
<feature type="compositionally biased region" description="Low complexity" evidence="7">
    <location>
        <begin position="9"/>
        <end position="22"/>
    </location>
</feature>
<keyword evidence="4 6" id="KW-0832">Ubl conjugation</keyword>
<proteinExistence type="inferred from homology"/>